<keyword evidence="2" id="KW-0808">Transferase</keyword>
<organism evidence="15 16">
    <name type="scientific">Rhododendron simsii</name>
    <name type="common">Sims's rhododendron</name>
    <dbReference type="NCBI Taxonomy" id="118357"/>
    <lineage>
        <taxon>Eukaryota</taxon>
        <taxon>Viridiplantae</taxon>
        <taxon>Streptophyta</taxon>
        <taxon>Embryophyta</taxon>
        <taxon>Tracheophyta</taxon>
        <taxon>Spermatophyta</taxon>
        <taxon>Magnoliopsida</taxon>
        <taxon>eudicotyledons</taxon>
        <taxon>Gunneridae</taxon>
        <taxon>Pentapetalae</taxon>
        <taxon>asterids</taxon>
        <taxon>Ericales</taxon>
        <taxon>Ericaceae</taxon>
        <taxon>Ericoideae</taxon>
        <taxon>Rhodoreae</taxon>
        <taxon>Rhododendron</taxon>
    </lineage>
</organism>
<gene>
    <name evidence="15" type="ORF">RHSIM_Rhsim10G0018800</name>
</gene>
<evidence type="ECO:0000259" key="14">
    <source>
        <dbReference type="PROSITE" id="PS51473"/>
    </source>
</evidence>
<evidence type="ECO:0000256" key="9">
    <source>
        <dbReference type="ARBA" id="ARBA00023180"/>
    </source>
</evidence>
<reference evidence="15" key="1">
    <citation type="submission" date="2019-11" db="EMBL/GenBank/DDBJ databases">
        <authorList>
            <person name="Liu Y."/>
            <person name="Hou J."/>
            <person name="Li T.-Q."/>
            <person name="Guan C.-H."/>
            <person name="Wu X."/>
            <person name="Wu H.-Z."/>
            <person name="Ling F."/>
            <person name="Zhang R."/>
            <person name="Shi X.-G."/>
            <person name="Ren J.-P."/>
            <person name="Chen E.-F."/>
            <person name="Sun J.-M."/>
        </authorList>
    </citation>
    <scope>NUCLEOTIDE SEQUENCE</scope>
    <source>
        <strain evidence="15">Adult_tree_wgs_1</strain>
        <tissue evidence="15">Leaves</tissue>
    </source>
</reference>
<keyword evidence="11" id="KW-0812">Transmembrane</keyword>
<protein>
    <recommendedName>
        <fullName evidence="17">Cysteine-rich receptor-like protein kinase 42</fullName>
    </recommendedName>
</protein>
<keyword evidence="3 12" id="KW-0732">Signal</keyword>
<feature type="domain" description="Gnk2-homologous" evidence="14">
    <location>
        <begin position="38"/>
        <end position="140"/>
    </location>
</feature>
<keyword evidence="7" id="KW-0067">ATP-binding</keyword>
<dbReference type="CDD" id="cd14066">
    <property type="entry name" value="STKc_IRAK"/>
    <property type="match status" value="1"/>
</dbReference>
<comment type="caution">
    <text evidence="15">The sequence shown here is derived from an EMBL/GenBank/DDBJ whole genome shotgun (WGS) entry which is preliminary data.</text>
</comment>
<evidence type="ECO:0000256" key="2">
    <source>
        <dbReference type="ARBA" id="ARBA00022679"/>
    </source>
</evidence>
<evidence type="ECO:0000256" key="11">
    <source>
        <dbReference type="SAM" id="Phobius"/>
    </source>
</evidence>
<dbReference type="InterPro" id="IPR001245">
    <property type="entry name" value="Ser-Thr/Tyr_kinase_cat_dom"/>
</dbReference>
<keyword evidence="16" id="KW-1185">Reference proteome</keyword>
<dbReference type="SUPFAM" id="SSF56112">
    <property type="entry name" value="Protein kinase-like (PK-like)"/>
    <property type="match status" value="1"/>
</dbReference>
<evidence type="ECO:0000313" key="15">
    <source>
        <dbReference type="EMBL" id="KAF7130538.1"/>
    </source>
</evidence>
<feature type="region of interest" description="Disordered" evidence="10">
    <location>
        <begin position="621"/>
        <end position="642"/>
    </location>
</feature>
<feature type="domain" description="Gnk2-homologous" evidence="14">
    <location>
        <begin position="152"/>
        <end position="263"/>
    </location>
</feature>
<keyword evidence="11" id="KW-1133">Transmembrane helix</keyword>
<dbReference type="FunFam" id="1.10.510.10:FF:000336">
    <property type="entry name" value="Cysteine-rich receptor-like protein kinase 2"/>
    <property type="match status" value="1"/>
</dbReference>
<evidence type="ECO:0000256" key="10">
    <source>
        <dbReference type="SAM" id="MobiDB-lite"/>
    </source>
</evidence>
<dbReference type="InterPro" id="IPR052059">
    <property type="entry name" value="CR_Ser/Thr_kinase"/>
</dbReference>
<name>A0A834GHY6_RHOSS</name>
<keyword evidence="5" id="KW-0547">Nucleotide-binding</keyword>
<feature type="compositionally biased region" description="Polar residues" evidence="10">
    <location>
        <begin position="623"/>
        <end position="636"/>
    </location>
</feature>
<evidence type="ECO:0000259" key="13">
    <source>
        <dbReference type="PROSITE" id="PS50011"/>
    </source>
</evidence>
<dbReference type="Pfam" id="PF07714">
    <property type="entry name" value="PK_Tyr_Ser-Thr"/>
    <property type="match status" value="1"/>
</dbReference>
<evidence type="ECO:0000256" key="5">
    <source>
        <dbReference type="ARBA" id="ARBA00022741"/>
    </source>
</evidence>
<dbReference type="InterPro" id="IPR038408">
    <property type="entry name" value="GNK2_sf"/>
</dbReference>
<dbReference type="Gene3D" id="3.30.200.20">
    <property type="entry name" value="Phosphorylase Kinase, domain 1"/>
    <property type="match status" value="1"/>
</dbReference>
<keyword evidence="11" id="KW-0472">Membrane</keyword>
<feature type="transmembrane region" description="Helical" evidence="11">
    <location>
        <begin position="247"/>
        <end position="270"/>
    </location>
</feature>
<proteinExistence type="predicted"/>
<dbReference type="FunFam" id="3.30.200.20:FF:000177">
    <property type="entry name" value="Cysteine-rich receptor-like protein kinase 2"/>
    <property type="match status" value="1"/>
</dbReference>
<evidence type="ECO:0000256" key="4">
    <source>
        <dbReference type="ARBA" id="ARBA00022737"/>
    </source>
</evidence>
<dbReference type="PANTHER" id="PTHR47973">
    <property type="entry name" value="CYSTEINE-RICH RECEPTOR-LIKE PROTEIN KINASE 3"/>
    <property type="match status" value="1"/>
</dbReference>
<dbReference type="GO" id="GO:0005524">
    <property type="term" value="F:ATP binding"/>
    <property type="evidence" value="ECO:0007669"/>
    <property type="project" value="UniProtKB-KW"/>
</dbReference>
<dbReference type="PROSITE" id="PS50011">
    <property type="entry name" value="PROTEIN_KINASE_DOM"/>
    <property type="match status" value="1"/>
</dbReference>
<keyword evidence="6" id="KW-0418">Kinase</keyword>
<dbReference type="AlphaFoldDB" id="A0A834GHY6"/>
<dbReference type="OrthoDB" id="1908121at2759"/>
<keyword evidence="1" id="KW-0723">Serine/threonine-protein kinase</keyword>
<sequence>MTPNWKLMKPPHLNWVLLPFLNLLTLSLSDPRIYEAALLCDPTNTTAPPLPKNFSYIPAFVQEMELLSQLVYTNNWGHTAINFSGVIPIYALAQCHDDLPHTDCLICYAVARTRLPHCLPALSGRVYLDGCFLRYDRYDFFGESVDPVRDSVNCTDSGGGGGGVARGAEFNSSVGDLIDNVTQTAVANGGFAVGKVKGVFGLAVCWKTVSSDGCRDCLEKAANDAEKIKYLLLRATCICIGESATGFIVATALAVTAFFMFSFFAIYACYVRLSRLKQERNNLGQVSASFNKSSLNFKYEALEKATDYFNPSRKIGQGGAGSVFKGTLPNRETIAVKRLFYNTRQWVDEFFNEVNLISGIQHKNLVKLLGCSIEGPESLLVYEYVPNKNLDQFLFDKDKSQNVNWKQRLDIIVGIAEGLAYLHGGSETRIIHRDIKGSNVLLDENLAPKIADFGLARCFAADKSHLSTGIAGTLGYMAPEYLVRGQLTEKADVYSYGVLVLEIICGRKSHAFAEDSCSLLQSVWQLYKTNRLPESIDPRLNGDFPAKEASRVLQIGLLCTQASVALRPSMEEVVDMLINRDNEIPVPNQPPFLTASALNPASSDRSCTVNSLILNALTKMGASGTSTESSTMPSSDEPSRSV</sequence>
<dbReference type="InterPro" id="IPR008271">
    <property type="entry name" value="Ser/Thr_kinase_AS"/>
</dbReference>
<dbReference type="Pfam" id="PF01657">
    <property type="entry name" value="Stress-antifung"/>
    <property type="match status" value="2"/>
</dbReference>
<dbReference type="EMBL" id="WJXA01000010">
    <property type="protein sequence ID" value="KAF7130538.1"/>
    <property type="molecule type" value="Genomic_DNA"/>
</dbReference>
<evidence type="ECO:0000256" key="6">
    <source>
        <dbReference type="ARBA" id="ARBA00022777"/>
    </source>
</evidence>
<dbReference type="PROSITE" id="PS00108">
    <property type="entry name" value="PROTEIN_KINASE_ST"/>
    <property type="match status" value="1"/>
</dbReference>
<feature type="domain" description="Protein kinase" evidence="13">
    <location>
        <begin position="309"/>
        <end position="593"/>
    </location>
</feature>
<evidence type="ECO:0000256" key="12">
    <source>
        <dbReference type="SAM" id="SignalP"/>
    </source>
</evidence>
<keyword evidence="4" id="KW-0677">Repeat</keyword>
<dbReference type="Gene3D" id="3.30.430.20">
    <property type="entry name" value="Gnk2 domain, C-X8-C-X2-C motif"/>
    <property type="match status" value="2"/>
</dbReference>
<keyword evidence="9" id="KW-0325">Glycoprotein</keyword>
<evidence type="ECO:0000256" key="3">
    <source>
        <dbReference type="ARBA" id="ARBA00022729"/>
    </source>
</evidence>
<evidence type="ECO:0008006" key="17">
    <source>
        <dbReference type="Google" id="ProtNLM"/>
    </source>
</evidence>
<accession>A0A834GHY6</accession>
<evidence type="ECO:0000256" key="7">
    <source>
        <dbReference type="ARBA" id="ARBA00022840"/>
    </source>
</evidence>
<dbReference type="Proteomes" id="UP000626092">
    <property type="component" value="Unassembled WGS sequence"/>
</dbReference>
<dbReference type="InterPro" id="IPR011009">
    <property type="entry name" value="Kinase-like_dom_sf"/>
</dbReference>
<dbReference type="GO" id="GO:0004674">
    <property type="term" value="F:protein serine/threonine kinase activity"/>
    <property type="evidence" value="ECO:0007669"/>
    <property type="project" value="UniProtKB-KW"/>
</dbReference>
<feature type="chain" id="PRO_5032715062" description="Cysteine-rich receptor-like protein kinase 42" evidence="12">
    <location>
        <begin position="30"/>
        <end position="642"/>
    </location>
</feature>
<dbReference type="SMART" id="SM00220">
    <property type="entry name" value="S_TKc"/>
    <property type="match status" value="1"/>
</dbReference>
<keyword evidence="8" id="KW-0675">Receptor</keyword>
<dbReference type="InterPro" id="IPR000719">
    <property type="entry name" value="Prot_kinase_dom"/>
</dbReference>
<dbReference type="CDD" id="cd23509">
    <property type="entry name" value="Gnk2-like"/>
    <property type="match status" value="2"/>
</dbReference>
<feature type="signal peptide" evidence="12">
    <location>
        <begin position="1"/>
        <end position="29"/>
    </location>
</feature>
<dbReference type="InterPro" id="IPR002902">
    <property type="entry name" value="GNK2"/>
</dbReference>
<evidence type="ECO:0000256" key="1">
    <source>
        <dbReference type="ARBA" id="ARBA00022527"/>
    </source>
</evidence>
<dbReference type="PROSITE" id="PS51473">
    <property type="entry name" value="GNK2"/>
    <property type="match status" value="2"/>
</dbReference>
<evidence type="ECO:0000256" key="8">
    <source>
        <dbReference type="ARBA" id="ARBA00023170"/>
    </source>
</evidence>
<dbReference type="Gene3D" id="1.10.510.10">
    <property type="entry name" value="Transferase(Phosphotransferase) domain 1"/>
    <property type="match status" value="1"/>
</dbReference>
<evidence type="ECO:0000313" key="16">
    <source>
        <dbReference type="Proteomes" id="UP000626092"/>
    </source>
</evidence>